<reference evidence="2" key="1">
    <citation type="submission" date="2018-02" db="EMBL/GenBank/DDBJ databases">
        <title>Rhizophora mucronata_Transcriptome.</title>
        <authorList>
            <person name="Meera S.P."/>
            <person name="Sreeshan A."/>
            <person name="Augustine A."/>
        </authorList>
    </citation>
    <scope>NUCLEOTIDE SEQUENCE</scope>
    <source>
        <tissue evidence="2">Leaf</tissue>
    </source>
</reference>
<evidence type="ECO:0000313" key="2">
    <source>
        <dbReference type="EMBL" id="MBX59418.1"/>
    </source>
</evidence>
<proteinExistence type="predicted"/>
<dbReference type="EMBL" id="GGEC01078934">
    <property type="protein sequence ID" value="MBX59418.1"/>
    <property type="molecule type" value="Transcribed_RNA"/>
</dbReference>
<keyword evidence="1" id="KW-0472">Membrane</keyword>
<name>A0A2P2PXD8_RHIMU</name>
<organism evidence="2">
    <name type="scientific">Rhizophora mucronata</name>
    <name type="common">Asiatic mangrove</name>
    <dbReference type="NCBI Taxonomy" id="61149"/>
    <lineage>
        <taxon>Eukaryota</taxon>
        <taxon>Viridiplantae</taxon>
        <taxon>Streptophyta</taxon>
        <taxon>Embryophyta</taxon>
        <taxon>Tracheophyta</taxon>
        <taxon>Spermatophyta</taxon>
        <taxon>Magnoliopsida</taxon>
        <taxon>eudicotyledons</taxon>
        <taxon>Gunneridae</taxon>
        <taxon>Pentapetalae</taxon>
        <taxon>rosids</taxon>
        <taxon>fabids</taxon>
        <taxon>Malpighiales</taxon>
        <taxon>Rhizophoraceae</taxon>
        <taxon>Rhizophora</taxon>
    </lineage>
</organism>
<keyword evidence="1" id="KW-1133">Transmembrane helix</keyword>
<dbReference type="AlphaFoldDB" id="A0A2P2PXD8"/>
<protein>
    <submittedName>
        <fullName evidence="2">Uncharacterized protein</fullName>
    </submittedName>
</protein>
<sequence length="34" mass="4041">MDQEKLKKIFLFLIMSVCSVDLAYFLLINFLCQI</sequence>
<evidence type="ECO:0000256" key="1">
    <source>
        <dbReference type="SAM" id="Phobius"/>
    </source>
</evidence>
<feature type="transmembrane region" description="Helical" evidence="1">
    <location>
        <begin position="9"/>
        <end position="31"/>
    </location>
</feature>
<keyword evidence="1" id="KW-0812">Transmembrane</keyword>
<accession>A0A2P2PXD8</accession>